<dbReference type="GO" id="GO:0005737">
    <property type="term" value="C:cytoplasm"/>
    <property type="evidence" value="ECO:0007669"/>
    <property type="project" value="TreeGrafter"/>
</dbReference>
<dbReference type="InterPro" id="IPR011011">
    <property type="entry name" value="Znf_FYVE_PHD"/>
</dbReference>
<dbReference type="Pfam" id="PF00628">
    <property type="entry name" value="PHD"/>
    <property type="match status" value="1"/>
</dbReference>
<dbReference type="OrthoDB" id="5795902at2759"/>
<keyword evidence="3" id="KW-0862">Zinc</keyword>
<dbReference type="Gene3D" id="3.30.40.10">
    <property type="entry name" value="Zinc/RING finger domain, C3HC4 (zinc finger)"/>
    <property type="match status" value="1"/>
</dbReference>
<dbReference type="InterPro" id="IPR019787">
    <property type="entry name" value="Znf_PHD-finger"/>
</dbReference>
<evidence type="ECO:0000256" key="4">
    <source>
        <dbReference type="PROSITE-ProRule" id="PRU00508"/>
    </source>
</evidence>
<dbReference type="PROSITE" id="PS51157">
    <property type="entry name" value="ZF_UBR"/>
    <property type="match status" value="1"/>
</dbReference>
<evidence type="ECO:0000259" key="6">
    <source>
        <dbReference type="PROSITE" id="PS51157"/>
    </source>
</evidence>
<dbReference type="GO" id="GO:0008270">
    <property type="term" value="F:zinc ion binding"/>
    <property type="evidence" value="ECO:0007669"/>
    <property type="project" value="UniProtKB-KW"/>
</dbReference>
<evidence type="ECO:0000256" key="3">
    <source>
        <dbReference type="ARBA" id="ARBA00022833"/>
    </source>
</evidence>
<feature type="domain" description="UBR-type" evidence="6">
    <location>
        <begin position="26"/>
        <end position="92"/>
    </location>
</feature>
<evidence type="ECO:0000313" key="7">
    <source>
        <dbReference type="EMBL" id="KIP09329.1"/>
    </source>
</evidence>
<proteinExistence type="predicted"/>
<organism evidence="7 8">
    <name type="scientific">Phlebiopsis gigantea (strain 11061_1 CR5-6)</name>
    <name type="common">White-rot fungus</name>
    <name type="synonym">Peniophora gigantea</name>
    <dbReference type="NCBI Taxonomy" id="745531"/>
    <lineage>
        <taxon>Eukaryota</taxon>
        <taxon>Fungi</taxon>
        <taxon>Dikarya</taxon>
        <taxon>Basidiomycota</taxon>
        <taxon>Agaricomycotina</taxon>
        <taxon>Agaricomycetes</taxon>
        <taxon>Polyporales</taxon>
        <taxon>Phanerochaetaceae</taxon>
        <taxon>Phlebiopsis</taxon>
    </lineage>
</organism>
<dbReference type="SMART" id="SM00249">
    <property type="entry name" value="PHD"/>
    <property type="match status" value="1"/>
</dbReference>
<dbReference type="HOGENOM" id="CLU_025221_1_0_1"/>
<dbReference type="InterPro" id="IPR013083">
    <property type="entry name" value="Znf_RING/FYVE/PHD"/>
</dbReference>
<sequence>MNLSDILASQASLLKDASEALPHQFSQCTYNLGYIRQAVYLCKTCSHRRGICSACSIACHTDHEQLELFPKRRFRCDCPTSALAHPCALHRIGHGKEEENSLNEYGQNFDGVFCRCGREYDAEKEIETMIQCLACEDWYHESCLNLRERPSSRASSPDATEAAAVDDDAQSEASSSGLPPPLVAASAYDAFVCSACVLKIATLRRYAGTPGVLMVVRDTPEDAWKIIGRQADLDDVVDIGANPGKAETTAIGEKRPLGDSDQVPQQSKRSRADSVGTSNVVNDAANDEPPHPCLSPEPNILGQSVLSAAQAKRGEIATLGTGDVFLVGDWRKRWCRCKECLSSLQNHSYLLEEEETYEPPEDPDSNLSLEELGLRALQRLPREHTINSIHAFNQMRDQLMSHLRPFAEQDKEVTETDIRVFFEAKMAEKAEKKG</sequence>
<dbReference type="PANTHER" id="PTHR13513">
    <property type="entry name" value="E3 UBIQUITIN-PROTEIN LIGASE UBR7"/>
    <property type="match status" value="1"/>
</dbReference>
<feature type="region of interest" description="Disordered" evidence="5">
    <location>
        <begin position="244"/>
        <end position="298"/>
    </location>
</feature>
<dbReference type="AlphaFoldDB" id="A0A0C3NVF3"/>
<feature type="region of interest" description="Disordered" evidence="5">
    <location>
        <begin position="149"/>
        <end position="177"/>
    </location>
</feature>
<dbReference type="CDD" id="cd19677">
    <property type="entry name" value="UBR-box_UBR7"/>
    <property type="match status" value="1"/>
</dbReference>
<dbReference type="InterPro" id="IPR047506">
    <property type="entry name" value="UBR7-like_UBR-box"/>
</dbReference>
<keyword evidence="1" id="KW-0479">Metal-binding</keyword>
<dbReference type="SMART" id="SM00396">
    <property type="entry name" value="ZnF_UBR1"/>
    <property type="match status" value="1"/>
</dbReference>
<name>A0A0C3NVF3_PHLG1</name>
<reference evidence="7 8" key="1">
    <citation type="journal article" date="2014" name="PLoS Genet.">
        <title>Analysis of the Phlebiopsis gigantea genome, transcriptome and secretome provides insight into its pioneer colonization strategies of wood.</title>
        <authorList>
            <person name="Hori C."/>
            <person name="Ishida T."/>
            <person name="Igarashi K."/>
            <person name="Samejima M."/>
            <person name="Suzuki H."/>
            <person name="Master E."/>
            <person name="Ferreira P."/>
            <person name="Ruiz-Duenas F.J."/>
            <person name="Held B."/>
            <person name="Canessa P."/>
            <person name="Larrondo L.F."/>
            <person name="Schmoll M."/>
            <person name="Druzhinina I.S."/>
            <person name="Kubicek C.P."/>
            <person name="Gaskell J.A."/>
            <person name="Kersten P."/>
            <person name="St John F."/>
            <person name="Glasner J."/>
            <person name="Sabat G."/>
            <person name="Splinter BonDurant S."/>
            <person name="Syed K."/>
            <person name="Yadav J."/>
            <person name="Mgbeahuruike A.C."/>
            <person name="Kovalchuk A."/>
            <person name="Asiegbu F.O."/>
            <person name="Lackner G."/>
            <person name="Hoffmeister D."/>
            <person name="Rencoret J."/>
            <person name="Gutierrez A."/>
            <person name="Sun H."/>
            <person name="Lindquist E."/>
            <person name="Barry K."/>
            <person name="Riley R."/>
            <person name="Grigoriev I.V."/>
            <person name="Henrissat B."/>
            <person name="Kues U."/>
            <person name="Berka R.M."/>
            <person name="Martinez A.T."/>
            <person name="Covert S.F."/>
            <person name="Blanchette R.A."/>
            <person name="Cullen D."/>
        </authorList>
    </citation>
    <scope>NUCLEOTIDE SEQUENCE [LARGE SCALE GENOMIC DNA]</scope>
    <source>
        <strain evidence="7 8">11061_1 CR5-6</strain>
    </source>
</reference>
<feature type="zinc finger region" description="UBR-type" evidence="4">
    <location>
        <begin position="26"/>
        <end position="92"/>
    </location>
</feature>
<evidence type="ECO:0000256" key="1">
    <source>
        <dbReference type="ARBA" id="ARBA00022723"/>
    </source>
</evidence>
<dbReference type="STRING" id="745531.A0A0C3NVF3"/>
<accession>A0A0C3NVF3</accession>
<evidence type="ECO:0000256" key="2">
    <source>
        <dbReference type="ARBA" id="ARBA00022771"/>
    </source>
</evidence>
<evidence type="ECO:0000313" key="8">
    <source>
        <dbReference type="Proteomes" id="UP000053257"/>
    </source>
</evidence>
<evidence type="ECO:0000256" key="5">
    <source>
        <dbReference type="SAM" id="MobiDB-lite"/>
    </source>
</evidence>
<gene>
    <name evidence="7" type="ORF">PHLGIDRAFT_29070</name>
</gene>
<dbReference type="EMBL" id="KN840467">
    <property type="protein sequence ID" value="KIP09329.1"/>
    <property type="molecule type" value="Genomic_DNA"/>
</dbReference>
<keyword evidence="8" id="KW-1185">Reference proteome</keyword>
<dbReference type="Proteomes" id="UP000053257">
    <property type="component" value="Unassembled WGS sequence"/>
</dbReference>
<dbReference type="InterPro" id="IPR040204">
    <property type="entry name" value="UBR7"/>
</dbReference>
<dbReference type="InterPro" id="IPR003126">
    <property type="entry name" value="Znf_UBR"/>
</dbReference>
<dbReference type="PANTHER" id="PTHR13513:SF9">
    <property type="entry name" value="E3 UBIQUITIN-PROTEIN LIGASE UBR7-RELATED"/>
    <property type="match status" value="1"/>
</dbReference>
<dbReference type="SUPFAM" id="SSF57903">
    <property type="entry name" value="FYVE/PHD zinc finger"/>
    <property type="match status" value="1"/>
</dbReference>
<protein>
    <recommendedName>
        <fullName evidence="6">UBR-type domain-containing protein</fullName>
    </recommendedName>
</protein>
<dbReference type="GO" id="GO:0061630">
    <property type="term" value="F:ubiquitin protein ligase activity"/>
    <property type="evidence" value="ECO:0007669"/>
    <property type="project" value="InterPro"/>
</dbReference>
<dbReference type="InterPro" id="IPR001965">
    <property type="entry name" value="Znf_PHD"/>
</dbReference>
<keyword evidence="2" id="KW-0863">Zinc-finger</keyword>